<keyword evidence="1" id="KW-0472">Membrane</keyword>
<name>A0A2P6PWH9_ROSCH</name>
<dbReference type="AlphaFoldDB" id="A0A2P6PWH9"/>
<organism evidence="2 3">
    <name type="scientific">Rosa chinensis</name>
    <name type="common">China rose</name>
    <dbReference type="NCBI Taxonomy" id="74649"/>
    <lineage>
        <taxon>Eukaryota</taxon>
        <taxon>Viridiplantae</taxon>
        <taxon>Streptophyta</taxon>
        <taxon>Embryophyta</taxon>
        <taxon>Tracheophyta</taxon>
        <taxon>Spermatophyta</taxon>
        <taxon>Magnoliopsida</taxon>
        <taxon>eudicotyledons</taxon>
        <taxon>Gunneridae</taxon>
        <taxon>Pentapetalae</taxon>
        <taxon>rosids</taxon>
        <taxon>fabids</taxon>
        <taxon>Rosales</taxon>
        <taxon>Rosaceae</taxon>
        <taxon>Rosoideae</taxon>
        <taxon>Rosoideae incertae sedis</taxon>
        <taxon>Rosa</taxon>
    </lineage>
</organism>
<evidence type="ECO:0000256" key="1">
    <source>
        <dbReference type="SAM" id="Phobius"/>
    </source>
</evidence>
<protein>
    <submittedName>
        <fullName evidence="2">Uncharacterized protein</fullName>
    </submittedName>
</protein>
<accession>A0A2P6PWH9</accession>
<keyword evidence="1" id="KW-1133">Transmembrane helix</keyword>
<feature type="transmembrane region" description="Helical" evidence="1">
    <location>
        <begin position="50"/>
        <end position="75"/>
    </location>
</feature>
<proteinExistence type="predicted"/>
<reference evidence="2 3" key="1">
    <citation type="journal article" date="2018" name="Nat. Genet.">
        <title>The Rosa genome provides new insights in the design of modern roses.</title>
        <authorList>
            <person name="Bendahmane M."/>
        </authorList>
    </citation>
    <scope>NUCLEOTIDE SEQUENCE [LARGE SCALE GENOMIC DNA]</scope>
    <source>
        <strain evidence="3">cv. Old Blush</strain>
    </source>
</reference>
<dbReference type="Proteomes" id="UP000238479">
    <property type="component" value="Chromosome 6"/>
</dbReference>
<evidence type="ECO:0000313" key="3">
    <source>
        <dbReference type="Proteomes" id="UP000238479"/>
    </source>
</evidence>
<keyword evidence="1" id="KW-0812">Transmembrane</keyword>
<dbReference type="EMBL" id="PDCK01000044">
    <property type="protein sequence ID" value="PRQ26269.1"/>
    <property type="molecule type" value="Genomic_DNA"/>
</dbReference>
<keyword evidence="3" id="KW-1185">Reference proteome</keyword>
<dbReference type="Gramene" id="PRQ26269">
    <property type="protein sequence ID" value="PRQ26269"/>
    <property type="gene ID" value="RchiOBHm_Chr6g0292731"/>
</dbReference>
<sequence length="132" mass="13928">MIHAPGCCRFDLADNAAGLHIETQNPIGSGHHRHRHVLLWLGRPTSTATITAAVAVSVVVVVVVVAASVCVVVVVSRPRPADGLGIVVLVVIEIRSLGSRPLHVLGFSALSNFEHCGCRIQGLWGSDCSKLK</sequence>
<comment type="caution">
    <text evidence="2">The sequence shown here is derived from an EMBL/GenBank/DDBJ whole genome shotgun (WGS) entry which is preliminary data.</text>
</comment>
<evidence type="ECO:0000313" key="2">
    <source>
        <dbReference type="EMBL" id="PRQ26269.1"/>
    </source>
</evidence>
<gene>
    <name evidence="2" type="ORF">RchiOBHm_Chr6g0292731</name>
</gene>